<keyword evidence="3" id="KW-1185">Reference proteome</keyword>
<dbReference type="AlphaFoldDB" id="A0A5B7HWG1"/>
<accession>A0A5B7HWG1</accession>
<dbReference type="EMBL" id="VSRR010038630">
    <property type="protein sequence ID" value="MPC74283.1"/>
    <property type="molecule type" value="Genomic_DNA"/>
</dbReference>
<sequence>MCPTLQDGIGVPWRGDVRSCGVGSHHAPLKDRLSSRGLRPCFVMVSPVLCCCGGDVPSAWLPNTRAFRSLFEVGGRGGGAESTMRTPQYRDPRRRAARRAGGNENDGSGNVWWQQTLAGRSEVHTGARRSCLSDWC</sequence>
<comment type="caution">
    <text evidence="2">The sequence shown here is derived from an EMBL/GenBank/DDBJ whole genome shotgun (WGS) entry which is preliminary data.</text>
</comment>
<gene>
    <name evidence="2" type="ORF">E2C01_068640</name>
</gene>
<protein>
    <submittedName>
        <fullName evidence="2">Uncharacterized protein</fullName>
    </submittedName>
</protein>
<evidence type="ECO:0000256" key="1">
    <source>
        <dbReference type="SAM" id="MobiDB-lite"/>
    </source>
</evidence>
<name>A0A5B7HWG1_PORTR</name>
<organism evidence="2 3">
    <name type="scientific">Portunus trituberculatus</name>
    <name type="common">Swimming crab</name>
    <name type="synonym">Neptunus trituberculatus</name>
    <dbReference type="NCBI Taxonomy" id="210409"/>
    <lineage>
        <taxon>Eukaryota</taxon>
        <taxon>Metazoa</taxon>
        <taxon>Ecdysozoa</taxon>
        <taxon>Arthropoda</taxon>
        <taxon>Crustacea</taxon>
        <taxon>Multicrustacea</taxon>
        <taxon>Malacostraca</taxon>
        <taxon>Eumalacostraca</taxon>
        <taxon>Eucarida</taxon>
        <taxon>Decapoda</taxon>
        <taxon>Pleocyemata</taxon>
        <taxon>Brachyura</taxon>
        <taxon>Eubrachyura</taxon>
        <taxon>Portunoidea</taxon>
        <taxon>Portunidae</taxon>
        <taxon>Portuninae</taxon>
        <taxon>Portunus</taxon>
    </lineage>
</organism>
<dbReference type="Proteomes" id="UP000324222">
    <property type="component" value="Unassembled WGS sequence"/>
</dbReference>
<feature type="region of interest" description="Disordered" evidence="1">
    <location>
        <begin position="77"/>
        <end position="111"/>
    </location>
</feature>
<evidence type="ECO:0000313" key="3">
    <source>
        <dbReference type="Proteomes" id="UP000324222"/>
    </source>
</evidence>
<proteinExistence type="predicted"/>
<evidence type="ECO:0000313" key="2">
    <source>
        <dbReference type="EMBL" id="MPC74283.1"/>
    </source>
</evidence>
<reference evidence="2 3" key="1">
    <citation type="submission" date="2019-05" db="EMBL/GenBank/DDBJ databases">
        <title>Another draft genome of Portunus trituberculatus and its Hox gene families provides insights of decapod evolution.</title>
        <authorList>
            <person name="Jeong J.-H."/>
            <person name="Song I."/>
            <person name="Kim S."/>
            <person name="Choi T."/>
            <person name="Kim D."/>
            <person name="Ryu S."/>
            <person name="Kim W."/>
        </authorList>
    </citation>
    <scope>NUCLEOTIDE SEQUENCE [LARGE SCALE GENOMIC DNA]</scope>
    <source>
        <tissue evidence="2">Muscle</tissue>
    </source>
</reference>